<feature type="transmembrane region" description="Helical" evidence="1">
    <location>
        <begin position="573"/>
        <end position="592"/>
    </location>
</feature>
<dbReference type="RefSeq" id="YP_010839900.1">
    <property type="nucleotide sequence ID" value="NC_078224.1"/>
</dbReference>
<sequence length="652" mass="73628">MKLVFWLVMSLLGMMKSDIIGYDCLEESTNITVLGLEFIRKCQTEQDRPKYHDVYVQIVQKKMKSNIDIMSCLIIKSHFMVSCGMHSHNSLVTEGFGAREIVPINHEDCSVLHRRGYIILNGYRVEGLVAGSIQTRNIVDVGKFSPDGTCQGGSISMKGTWYNNVARQSNYEITLSMSQGVIDLDSNQVVTSNGYRYDYDKGAGFDPQVGYSFWIGPEDQSECSPFRHTVLYEGIGSLVSTSSNVKTLIVNTTEFVFAIELKRPGISCQSNGYITEHPRLLVLTGNPNSFKLKKTTLVSLDVDQFLYTNSKFVYLERHFKGQIESLYQHLYSRICNLKYQQLIQLSSLAYIDPETFAWAYMGKPGVTAIMGGEVVYLMQCKAKPMVYRQSDKCYLEIPVNNSNVVGFLRPRTRIFVRYGTEVPCNPLTPSMFKLGSKWVQLSPNPIPSLEPPMLSADDKDTWTYQPANHLLTSGIYDSSVIQEYSSRLLYPLERSAIQNILGGKSTGQNLDSQDITLQSFITSSFVDQIEKTAAERFWGWYSTLITHASGLVGIFLIVKMVLWIIAFCLNCHALYGAFGFGYELLGALWSVVTKHLLFRHVNTKLGKSRPKEEEELLNVSVKTERTSDEDVQATAPILTFHNKMNIYPELQS</sequence>
<dbReference type="KEGG" id="vg:80550082"/>
<proteinExistence type="predicted"/>
<organism evidence="2 3">
    <name type="scientific">dermapteran chu-related virus 142</name>
    <dbReference type="NCBI Taxonomy" id="2849726"/>
    <lineage>
        <taxon>Viruses</taxon>
        <taxon>Riboviria</taxon>
        <taxon>Orthornavirae</taxon>
        <taxon>Negarnaviricota</taxon>
        <taxon>Haploviricotina</taxon>
        <taxon>Monjiviricetes</taxon>
        <taxon>Jingchuvirales</taxon>
        <taxon>Chuviridae</taxon>
        <taxon>Demapteravirus</taxon>
        <taxon>Demapteravirus dermapteri</taxon>
    </lineage>
</organism>
<reference evidence="2" key="2">
    <citation type="submission" date="2020-03" db="EMBL/GenBank/DDBJ databases">
        <authorList>
            <person name="Kafer S."/>
            <person name="Paraskevopoulou S."/>
            <person name="Zirkel F."/>
            <person name="Wieseke N."/>
            <person name="Donath A."/>
            <person name="Petersen M."/>
            <person name="Jones T.C."/>
            <person name="Liu S."/>
            <person name="Zhou X."/>
            <person name="Middendorf M."/>
            <person name="Junglen S."/>
            <person name="Misof B."/>
            <person name="Drosten C."/>
        </authorList>
    </citation>
    <scope>NUCLEOTIDE SEQUENCE</scope>
    <source>
        <strain evidence="2">OKIAV142</strain>
    </source>
</reference>
<reference evidence="2" key="1">
    <citation type="journal article" date="2019" name="PLoS Pathog.">
        <title>Re-assessing the diversity of negative strand RNA viruses in insects.</title>
        <authorList>
            <person name="Kafer S."/>
            <person name="Paraskevopoulou S."/>
            <person name="Zirkel F."/>
            <person name="Wieseke N."/>
            <person name="Donath A."/>
            <person name="Petersen M."/>
            <person name="Jones T.C."/>
            <person name="Liu S."/>
            <person name="Zhou X."/>
            <person name="Middendorf M."/>
            <person name="Junglen S."/>
            <person name="Misof B."/>
            <person name="Drosten C."/>
        </authorList>
    </citation>
    <scope>NUCLEOTIDE SEQUENCE</scope>
    <source>
        <strain evidence="2">OKIAV142</strain>
    </source>
</reference>
<evidence type="ECO:0000256" key="1">
    <source>
        <dbReference type="SAM" id="Phobius"/>
    </source>
</evidence>
<evidence type="ECO:0000313" key="3">
    <source>
        <dbReference type="Proteomes" id="UP000679776"/>
    </source>
</evidence>
<dbReference type="Gene3D" id="1.20.5.1890">
    <property type="match status" value="1"/>
</dbReference>
<keyword evidence="1" id="KW-1133">Transmembrane helix</keyword>
<keyword evidence="1" id="KW-0472">Membrane</keyword>
<feature type="transmembrane region" description="Helical" evidence="1">
    <location>
        <begin position="538"/>
        <end position="566"/>
    </location>
</feature>
<dbReference type="EMBL" id="MT153506">
    <property type="protein sequence ID" value="QMP82300.1"/>
    <property type="molecule type" value="Viral_cRNA"/>
</dbReference>
<dbReference type="GeneID" id="80550082"/>
<keyword evidence="1" id="KW-0812">Transmembrane</keyword>
<dbReference type="Pfam" id="PF24664">
    <property type="entry name" value="Monjiviricetes_fusion"/>
    <property type="match status" value="1"/>
</dbReference>
<dbReference type="Proteomes" id="UP000679776">
    <property type="component" value="Genome"/>
</dbReference>
<accession>A0A7D7F8B3</accession>
<name>A0A7D7F8B3_9VIRU</name>
<evidence type="ECO:0000313" key="2">
    <source>
        <dbReference type="EMBL" id="QMP82300.1"/>
    </source>
</evidence>
<protein>
    <submittedName>
        <fullName evidence="2">Glycoprotein</fullName>
    </submittedName>
</protein>
<keyword evidence="3" id="KW-1185">Reference proteome</keyword>